<accession>A3BJM1</accession>
<feature type="region of interest" description="Disordered" evidence="1">
    <location>
        <begin position="96"/>
        <end position="121"/>
    </location>
</feature>
<dbReference type="Proteomes" id="UP000007752">
    <property type="component" value="Chromosome 7"/>
</dbReference>
<organism evidence="2">
    <name type="scientific">Oryza sativa subsp. japonica</name>
    <name type="common">Rice</name>
    <dbReference type="NCBI Taxonomy" id="39947"/>
    <lineage>
        <taxon>Eukaryota</taxon>
        <taxon>Viridiplantae</taxon>
        <taxon>Streptophyta</taxon>
        <taxon>Embryophyta</taxon>
        <taxon>Tracheophyta</taxon>
        <taxon>Spermatophyta</taxon>
        <taxon>Magnoliopsida</taxon>
        <taxon>Liliopsida</taxon>
        <taxon>Poales</taxon>
        <taxon>Poaceae</taxon>
        <taxon>BOP clade</taxon>
        <taxon>Oryzoideae</taxon>
        <taxon>Oryzeae</taxon>
        <taxon>Oryzinae</taxon>
        <taxon>Oryza</taxon>
        <taxon>Oryza sativa</taxon>
    </lineage>
</organism>
<dbReference type="EMBL" id="CM000144">
    <property type="protein sequence ID" value="EAZ39760.1"/>
    <property type="molecule type" value="Genomic_DNA"/>
</dbReference>
<evidence type="ECO:0000313" key="2">
    <source>
        <dbReference type="EMBL" id="EAZ39760.1"/>
    </source>
</evidence>
<protein>
    <submittedName>
        <fullName evidence="2">Uncharacterized protein</fullName>
    </submittedName>
</protein>
<sequence>MRWLSAAAAAAAAAASPEESMLRPEWLVVEVLVKEVMVALDADRSSSAPDDDVRWWWCWCAAAIVGCHRGAVADGGGSQLGADAAPYGWCMSRHQEAAAAAEEEEEEGGGGAGGELATEASEPSCAMHCMRVVVAGRRRRIEKEKWRREK</sequence>
<reference evidence="2" key="2">
    <citation type="submission" date="2008-12" db="EMBL/GenBank/DDBJ databases">
        <title>Improved gene annotation of the rice (Oryza sativa) genomes.</title>
        <authorList>
            <person name="Wang J."/>
            <person name="Li R."/>
            <person name="Fan W."/>
            <person name="Huang Q."/>
            <person name="Zhang J."/>
            <person name="Zhou Y."/>
            <person name="Hu Y."/>
            <person name="Zi S."/>
            <person name="Li J."/>
            <person name="Ni P."/>
            <person name="Zheng H."/>
            <person name="Zhang Y."/>
            <person name="Zhao M."/>
            <person name="Hao Q."/>
            <person name="McDermott J."/>
            <person name="Samudrala R."/>
            <person name="Kristiansen K."/>
            <person name="Wong G.K.-S."/>
        </authorList>
    </citation>
    <scope>NUCLEOTIDE SEQUENCE</scope>
</reference>
<proteinExistence type="predicted"/>
<gene>
    <name evidence="2" type="ORF">OsJ_24198</name>
</gene>
<reference evidence="2" key="1">
    <citation type="journal article" date="2005" name="PLoS Biol.">
        <title>The genomes of Oryza sativa: a history of duplications.</title>
        <authorList>
            <person name="Yu J."/>
            <person name="Wang J."/>
            <person name="Lin W."/>
            <person name="Li S."/>
            <person name="Li H."/>
            <person name="Zhou J."/>
            <person name="Ni P."/>
            <person name="Dong W."/>
            <person name="Hu S."/>
            <person name="Zeng C."/>
            <person name="Zhang J."/>
            <person name="Zhang Y."/>
            <person name="Li R."/>
            <person name="Xu Z."/>
            <person name="Li S."/>
            <person name="Li X."/>
            <person name="Zheng H."/>
            <person name="Cong L."/>
            <person name="Lin L."/>
            <person name="Yin J."/>
            <person name="Geng J."/>
            <person name="Li G."/>
            <person name="Shi J."/>
            <person name="Liu J."/>
            <person name="Lv H."/>
            <person name="Li J."/>
            <person name="Wang J."/>
            <person name="Deng Y."/>
            <person name="Ran L."/>
            <person name="Shi X."/>
            <person name="Wang X."/>
            <person name="Wu Q."/>
            <person name="Li C."/>
            <person name="Ren X."/>
            <person name="Wang J."/>
            <person name="Wang X."/>
            <person name="Li D."/>
            <person name="Liu D."/>
            <person name="Zhang X."/>
            <person name="Ji Z."/>
            <person name="Zhao W."/>
            <person name="Sun Y."/>
            <person name="Zhang Z."/>
            <person name="Bao J."/>
            <person name="Han Y."/>
            <person name="Dong L."/>
            <person name="Ji J."/>
            <person name="Chen P."/>
            <person name="Wu S."/>
            <person name="Liu J."/>
            <person name="Xiao Y."/>
            <person name="Bu D."/>
            <person name="Tan J."/>
            <person name="Yang L."/>
            <person name="Ye C."/>
            <person name="Zhang J."/>
            <person name="Xu J."/>
            <person name="Zhou Y."/>
            <person name="Yu Y."/>
            <person name="Zhang B."/>
            <person name="Zhuang S."/>
            <person name="Wei H."/>
            <person name="Liu B."/>
            <person name="Lei M."/>
            <person name="Yu H."/>
            <person name="Li Y."/>
            <person name="Xu H."/>
            <person name="Wei S."/>
            <person name="He X."/>
            <person name="Fang L."/>
            <person name="Zhang Z."/>
            <person name="Zhang Y."/>
            <person name="Huang X."/>
            <person name="Su Z."/>
            <person name="Tong W."/>
            <person name="Li J."/>
            <person name="Tong Z."/>
            <person name="Li S."/>
            <person name="Ye J."/>
            <person name="Wang L."/>
            <person name="Fang L."/>
            <person name="Lei T."/>
            <person name="Chen C."/>
            <person name="Chen H."/>
            <person name="Xu Z."/>
            <person name="Li H."/>
            <person name="Huang H."/>
            <person name="Zhang F."/>
            <person name="Xu H."/>
            <person name="Li N."/>
            <person name="Zhao C."/>
            <person name="Li S."/>
            <person name="Dong L."/>
            <person name="Huang Y."/>
            <person name="Li L."/>
            <person name="Xi Y."/>
            <person name="Qi Q."/>
            <person name="Li W."/>
            <person name="Zhang B."/>
            <person name="Hu W."/>
            <person name="Zhang Y."/>
            <person name="Tian X."/>
            <person name="Jiao Y."/>
            <person name="Liang X."/>
            <person name="Jin J."/>
            <person name="Gao L."/>
            <person name="Zheng W."/>
            <person name="Hao B."/>
            <person name="Liu S."/>
            <person name="Wang W."/>
            <person name="Yuan L."/>
            <person name="Cao M."/>
            <person name="McDermott J."/>
            <person name="Samudrala R."/>
            <person name="Wang J."/>
            <person name="Wong G.K."/>
            <person name="Yang H."/>
        </authorList>
    </citation>
    <scope>NUCLEOTIDE SEQUENCE [LARGE SCALE GENOMIC DNA]</scope>
</reference>
<evidence type="ECO:0000256" key="1">
    <source>
        <dbReference type="SAM" id="MobiDB-lite"/>
    </source>
</evidence>
<name>A3BJM1_ORYSJ</name>
<dbReference type="AlphaFoldDB" id="A3BJM1"/>